<name>A0AAX3WWA1_9BACI</name>
<feature type="transmembrane region" description="Helical" evidence="1">
    <location>
        <begin position="12"/>
        <end position="31"/>
    </location>
</feature>
<accession>A0AAX3WWA1</accession>
<reference evidence="2" key="1">
    <citation type="submission" date="2023-05" db="EMBL/GenBank/DDBJ databases">
        <title>Comparative genomics of Bacillaceae isolates and their secondary metabolite potential.</title>
        <authorList>
            <person name="Song L."/>
            <person name="Nielsen L.J."/>
            <person name="Mohite O."/>
            <person name="Xu X."/>
            <person name="Weber T."/>
            <person name="Kovacs A.T."/>
        </authorList>
    </citation>
    <scope>NUCLEOTIDE SEQUENCE</scope>
    <source>
        <strain evidence="2">LY1</strain>
    </source>
</reference>
<evidence type="ECO:0000256" key="1">
    <source>
        <dbReference type="SAM" id="Phobius"/>
    </source>
</evidence>
<keyword evidence="1" id="KW-0812">Transmembrane</keyword>
<dbReference type="EMBL" id="CP126101">
    <property type="protein sequence ID" value="WHY51879.1"/>
    <property type="molecule type" value="Genomic_DNA"/>
</dbReference>
<organism evidence="2 3">
    <name type="scientific">Lysinibacillus pakistanensis</name>
    <dbReference type="NCBI Taxonomy" id="759811"/>
    <lineage>
        <taxon>Bacteria</taxon>
        <taxon>Bacillati</taxon>
        <taxon>Bacillota</taxon>
        <taxon>Bacilli</taxon>
        <taxon>Bacillales</taxon>
        <taxon>Bacillaceae</taxon>
        <taxon>Lysinibacillus</taxon>
    </lineage>
</organism>
<dbReference type="RefSeq" id="WP_283870372.1">
    <property type="nucleotide sequence ID" value="NZ_CP126101.1"/>
</dbReference>
<keyword evidence="1" id="KW-0472">Membrane</keyword>
<protein>
    <submittedName>
        <fullName evidence="2">Uncharacterized protein</fullName>
    </submittedName>
</protein>
<dbReference type="Proteomes" id="UP001178322">
    <property type="component" value="Chromosome"/>
</dbReference>
<keyword evidence="1" id="KW-1133">Transmembrane helix</keyword>
<evidence type="ECO:0000313" key="2">
    <source>
        <dbReference type="EMBL" id="WHY51879.1"/>
    </source>
</evidence>
<evidence type="ECO:0000313" key="3">
    <source>
        <dbReference type="Proteomes" id="UP001178322"/>
    </source>
</evidence>
<proteinExistence type="predicted"/>
<dbReference type="AlphaFoldDB" id="A0AAX3WWA1"/>
<sequence>MMKKKILSKNITIFLIAGIFFCLLTLLRFAWLDLTNVPEGISAKQGTVDLRAVDTSYDFKTKLQGEWALYPDTLLASEKSSVQDEKKYIPTNLSPGINTLKSLAMDNMVLIA</sequence>
<gene>
    <name evidence="2" type="ORF">QNH24_01150</name>
</gene>